<dbReference type="Proteomes" id="UP000663881">
    <property type="component" value="Unassembled WGS sequence"/>
</dbReference>
<evidence type="ECO:0000256" key="1">
    <source>
        <dbReference type="SAM" id="MobiDB-lite"/>
    </source>
</evidence>
<proteinExistence type="predicted"/>
<comment type="caution">
    <text evidence="2">The sequence shown here is derived from an EMBL/GenBank/DDBJ whole genome shotgun (WGS) entry which is preliminary data.</text>
</comment>
<dbReference type="AlphaFoldDB" id="A0A820RJ61"/>
<evidence type="ECO:0000313" key="2">
    <source>
        <dbReference type="EMBL" id="CAF4437217.1"/>
    </source>
</evidence>
<feature type="non-terminal residue" evidence="2">
    <location>
        <position position="1"/>
    </location>
</feature>
<accession>A0A820RJ61</accession>
<gene>
    <name evidence="2" type="ORF">OKA104_LOCUS53415</name>
</gene>
<name>A0A820RJ61_9BILA</name>
<protein>
    <submittedName>
        <fullName evidence="2">Uncharacterized protein</fullName>
    </submittedName>
</protein>
<dbReference type="EMBL" id="CAJOAY010033230">
    <property type="protein sequence ID" value="CAF4437217.1"/>
    <property type="molecule type" value="Genomic_DNA"/>
</dbReference>
<feature type="region of interest" description="Disordered" evidence="1">
    <location>
        <begin position="26"/>
        <end position="59"/>
    </location>
</feature>
<sequence>EIQRLTLEQKLKQLQSLFTVWGRQSTTDTTNKTDDTNTSASDSSSLKKLSNTTTVNYFS</sequence>
<organism evidence="2 3">
    <name type="scientific">Adineta steineri</name>
    <dbReference type="NCBI Taxonomy" id="433720"/>
    <lineage>
        <taxon>Eukaryota</taxon>
        <taxon>Metazoa</taxon>
        <taxon>Spiralia</taxon>
        <taxon>Gnathifera</taxon>
        <taxon>Rotifera</taxon>
        <taxon>Eurotatoria</taxon>
        <taxon>Bdelloidea</taxon>
        <taxon>Adinetida</taxon>
        <taxon>Adinetidae</taxon>
        <taxon>Adineta</taxon>
    </lineage>
</organism>
<evidence type="ECO:0000313" key="3">
    <source>
        <dbReference type="Proteomes" id="UP000663881"/>
    </source>
</evidence>
<reference evidence="2" key="1">
    <citation type="submission" date="2021-02" db="EMBL/GenBank/DDBJ databases">
        <authorList>
            <person name="Nowell W R."/>
        </authorList>
    </citation>
    <scope>NUCLEOTIDE SEQUENCE</scope>
</reference>